<dbReference type="InterPro" id="IPR035906">
    <property type="entry name" value="MetI-like_sf"/>
</dbReference>
<keyword evidence="5 7" id="KW-1133">Transmembrane helix</keyword>
<dbReference type="CDD" id="cd06261">
    <property type="entry name" value="TM_PBP2"/>
    <property type="match status" value="1"/>
</dbReference>
<dbReference type="GO" id="GO:0055085">
    <property type="term" value="P:transmembrane transport"/>
    <property type="evidence" value="ECO:0007669"/>
    <property type="project" value="InterPro"/>
</dbReference>
<name>A0A9D1DQR0_9FIRM</name>
<keyword evidence="3" id="KW-1003">Cell membrane</keyword>
<dbReference type="Gene3D" id="1.10.3720.10">
    <property type="entry name" value="MetI-like"/>
    <property type="match status" value="1"/>
</dbReference>
<accession>A0A9D1DQR0</accession>
<evidence type="ECO:0000256" key="2">
    <source>
        <dbReference type="ARBA" id="ARBA00022448"/>
    </source>
</evidence>
<dbReference type="EMBL" id="DVHF01000067">
    <property type="protein sequence ID" value="HIR57154.1"/>
    <property type="molecule type" value="Genomic_DNA"/>
</dbReference>
<comment type="caution">
    <text evidence="9">The sequence shown here is derived from an EMBL/GenBank/DDBJ whole genome shotgun (WGS) entry which is preliminary data.</text>
</comment>
<dbReference type="Proteomes" id="UP000886785">
    <property type="component" value="Unassembled WGS sequence"/>
</dbReference>
<dbReference type="SUPFAM" id="SSF161098">
    <property type="entry name" value="MetI-like"/>
    <property type="match status" value="1"/>
</dbReference>
<feature type="transmembrane region" description="Helical" evidence="7">
    <location>
        <begin position="88"/>
        <end position="110"/>
    </location>
</feature>
<evidence type="ECO:0000256" key="4">
    <source>
        <dbReference type="ARBA" id="ARBA00022692"/>
    </source>
</evidence>
<dbReference type="PROSITE" id="PS50928">
    <property type="entry name" value="ABC_TM1"/>
    <property type="match status" value="1"/>
</dbReference>
<evidence type="ECO:0000256" key="7">
    <source>
        <dbReference type="RuleBase" id="RU363032"/>
    </source>
</evidence>
<sequence>MQNQVGAAAVSPQQKAIQKILWFIGMLAKLAVIVVFLFPFLWMLSTSLKTYNEAIAYPPTLFMEQPQWENFAAVWNSGNYPLYFRNSIVVTLAILVIQLIVSVPCAYALARYKFRGAGLCFAVVLIAFMVPGQLTFVSIYIMFADLGILNTLWPQILPFGANAFGIFMLRQAFKQIPEEIVESARLDSGSELSIMFRILLPMAKSSLVAVTLFSFISHWNDYFWPFVMTNVDEIRPLTVAIAQLRDSENGSKWQIVMAGNVILVMPILVVYMFLHKRIINGFVYAGIK</sequence>
<proteinExistence type="inferred from homology"/>
<feature type="domain" description="ABC transmembrane type-1" evidence="8">
    <location>
        <begin position="84"/>
        <end position="274"/>
    </location>
</feature>
<comment type="similarity">
    <text evidence="7">Belongs to the binding-protein-dependent transport system permease family.</text>
</comment>
<dbReference type="PANTHER" id="PTHR43744:SF3">
    <property type="entry name" value="LACTOSE TRANSPORT SYSTEM PERMEASE PROTEIN LACG"/>
    <property type="match status" value="1"/>
</dbReference>
<evidence type="ECO:0000256" key="3">
    <source>
        <dbReference type="ARBA" id="ARBA00022475"/>
    </source>
</evidence>
<dbReference type="AlphaFoldDB" id="A0A9D1DQR0"/>
<keyword evidence="4 7" id="KW-0812">Transmembrane</keyword>
<dbReference type="GO" id="GO:0005886">
    <property type="term" value="C:plasma membrane"/>
    <property type="evidence" value="ECO:0007669"/>
    <property type="project" value="UniProtKB-SubCell"/>
</dbReference>
<gene>
    <name evidence="9" type="ORF">IAA54_05745</name>
</gene>
<feature type="transmembrane region" description="Helical" evidence="7">
    <location>
        <begin position="194"/>
        <end position="216"/>
    </location>
</feature>
<feature type="transmembrane region" description="Helical" evidence="7">
    <location>
        <begin position="117"/>
        <end position="143"/>
    </location>
</feature>
<feature type="transmembrane region" description="Helical" evidence="7">
    <location>
        <begin position="20"/>
        <end position="42"/>
    </location>
</feature>
<evidence type="ECO:0000256" key="6">
    <source>
        <dbReference type="ARBA" id="ARBA00023136"/>
    </source>
</evidence>
<dbReference type="InterPro" id="IPR000515">
    <property type="entry name" value="MetI-like"/>
</dbReference>
<reference evidence="9" key="1">
    <citation type="submission" date="2020-10" db="EMBL/GenBank/DDBJ databases">
        <authorList>
            <person name="Gilroy R."/>
        </authorList>
    </citation>
    <scope>NUCLEOTIDE SEQUENCE</scope>
    <source>
        <strain evidence="9">ChiSjej1B19-7085</strain>
    </source>
</reference>
<organism evidence="9 10">
    <name type="scientific">Candidatus Gallacutalibacter pullicola</name>
    <dbReference type="NCBI Taxonomy" id="2840830"/>
    <lineage>
        <taxon>Bacteria</taxon>
        <taxon>Bacillati</taxon>
        <taxon>Bacillota</taxon>
        <taxon>Clostridia</taxon>
        <taxon>Eubacteriales</taxon>
        <taxon>Candidatus Gallacutalibacter</taxon>
    </lineage>
</organism>
<keyword evidence="2 7" id="KW-0813">Transport</keyword>
<keyword evidence="6 7" id="KW-0472">Membrane</keyword>
<dbReference type="Pfam" id="PF00528">
    <property type="entry name" value="BPD_transp_1"/>
    <property type="match status" value="1"/>
</dbReference>
<comment type="subcellular location">
    <subcellularLocation>
        <location evidence="1 7">Cell membrane</location>
        <topology evidence="1 7">Multi-pass membrane protein</topology>
    </subcellularLocation>
</comment>
<evidence type="ECO:0000313" key="10">
    <source>
        <dbReference type="Proteomes" id="UP000886785"/>
    </source>
</evidence>
<reference evidence="9" key="2">
    <citation type="journal article" date="2021" name="PeerJ">
        <title>Extensive microbial diversity within the chicken gut microbiome revealed by metagenomics and culture.</title>
        <authorList>
            <person name="Gilroy R."/>
            <person name="Ravi A."/>
            <person name="Getino M."/>
            <person name="Pursley I."/>
            <person name="Horton D.L."/>
            <person name="Alikhan N.F."/>
            <person name="Baker D."/>
            <person name="Gharbi K."/>
            <person name="Hall N."/>
            <person name="Watson M."/>
            <person name="Adriaenssens E.M."/>
            <person name="Foster-Nyarko E."/>
            <person name="Jarju S."/>
            <person name="Secka A."/>
            <person name="Antonio M."/>
            <person name="Oren A."/>
            <person name="Chaudhuri R.R."/>
            <person name="La Ragione R."/>
            <person name="Hildebrand F."/>
            <person name="Pallen M.J."/>
        </authorList>
    </citation>
    <scope>NUCLEOTIDE SEQUENCE</scope>
    <source>
        <strain evidence="9">ChiSjej1B19-7085</strain>
    </source>
</reference>
<protein>
    <submittedName>
        <fullName evidence="9">Carbohydrate ABC transporter permease</fullName>
    </submittedName>
</protein>
<dbReference type="PANTHER" id="PTHR43744">
    <property type="entry name" value="ABC TRANSPORTER PERMEASE PROTEIN MG189-RELATED-RELATED"/>
    <property type="match status" value="1"/>
</dbReference>
<evidence type="ECO:0000259" key="8">
    <source>
        <dbReference type="PROSITE" id="PS50928"/>
    </source>
</evidence>
<feature type="transmembrane region" description="Helical" evidence="7">
    <location>
        <begin position="155"/>
        <end position="173"/>
    </location>
</feature>
<evidence type="ECO:0000256" key="5">
    <source>
        <dbReference type="ARBA" id="ARBA00022989"/>
    </source>
</evidence>
<evidence type="ECO:0000256" key="1">
    <source>
        <dbReference type="ARBA" id="ARBA00004651"/>
    </source>
</evidence>
<feature type="transmembrane region" description="Helical" evidence="7">
    <location>
        <begin position="253"/>
        <end position="274"/>
    </location>
</feature>
<evidence type="ECO:0000313" key="9">
    <source>
        <dbReference type="EMBL" id="HIR57154.1"/>
    </source>
</evidence>